<dbReference type="PIRSF" id="PIRSF004976">
    <property type="entry name" value="ATPase_YdaO"/>
    <property type="match status" value="1"/>
</dbReference>
<evidence type="ECO:0000313" key="3">
    <source>
        <dbReference type="EMBL" id="RXE60402.1"/>
    </source>
</evidence>
<dbReference type="Proteomes" id="UP000289166">
    <property type="component" value="Unassembled WGS sequence"/>
</dbReference>
<dbReference type="GO" id="GO:0016740">
    <property type="term" value="F:transferase activity"/>
    <property type="evidence" value="ECO:0007669"/>
    <property type="project" value="UniProtKB-KW"/>
</dbReference>
<feature type="domain" description="tRNA(Ile)-lysidine/2-thiocytidine synthase N-terminal" evidence="2">
    <location>
        <begin position="25"/>
        <end position="191"/>
    </location>
</feature>
<evidence type="ECO:0000313" key="4">
    <source>
        <dbReference type="Proteomes" id="UP000289166"/>
    </source>
</evidence>
<dbReference type="RefSeq" id="WP_128705513.1">
    <property type="nucleotide sequence ID" value="NZ_RLII01000001.1"/>
</dbReference>
<dbReference type="OrthoDB" id="9801054at2"/>
<dbReference type="PANTHER" id="PTHR43686">
    <property type="entry name" value="SULFURTRANSFERASE-RELATED"/>
    <property type="match status" value="1"/>
</dbReference>
<dbReference type="CDD" id="cd24138">
    <property type="entry name" value="TtcA-like"/>
    <property type="match status" value="1"/>
</dbReference>
<dbReference type="GO" id="GO:0008033">
    <property type="term" value="P:tRNA processing"/>
    <property type="evidence" value="ECO:0007669"/>
    <property type="project" value="InterPro"/>
</dbReference>
<dbReference type="PANTHER" id="PTHR43686:SF1">
    <property type="entry name" value="AMINOTRAN_5 DOMAIN-CONTAINING PROTEIN"/>
    <property type="match status" value="1"/>
</dbReference>
<dbReference type="Gene3D" id="3.40.50.620">
    <property type="entry name" value="HUPs"/>
    <property type="match status" value="1"/>
</dbReference>
<evidence type="ECO:0000259" key="2">
    <source>
        <dbReference type="Pfam" id="PF01171"/>
    </source>
</evidence>
<name>A0A4Q0IBD2_9FIRM</name>
<keyword evidence="4" id="KW-1185">Reference proteome</keyword>
<keyword evidence="1" id="KW-0808">Transferase</keyword>
<reference evidence="4" key="1">
    <citation type="submission" date="2018-11" db="EMBL/GenBank/DDBJ databases">
        <title>Genome sequencing of a novel mesophilic and cellulolytic organism within the genus Hungateiclostridium.</title>
        <authorList>
            <person name="Rettenmaier R."/>
            <person name="Liebl W."/>
            <person name="Zverlov V."/>
        </authorList>
    </citation>
    <scope>NUCLEOTIDE SEQUENCE [LARGE SCALE GENOMIC DNA]</scope>
    <source>
        <strain evidence="4">N2K1</strain>
    </source>
</reference>
<sequence length="240" mass="27456">MKLQKLLGYTRKALDDYNMIDDGDKIAIGISGGKDSLTLLYALSHLRRFYPKKYDIEAITVRMGYKGMNFSPVRQLCRELGVNYTIVETEIAGILFSRRNETNPCSLCARMRKGAFNIKAKELGCNKEAYAHHYDDAVETMMMSLIYEGRFHCFSPVTYLDKSGITLIRPLIYVREADIKGFRNAYGLPVVKNLCPVDGYTKRQYIKELIKKLQSETPGLKERLFHAIQASNTDGWKKPD</sequence>
<dbReference type="EMBL" id="RLII01000001">
    <property type="protein sequence ID" value="RXE60402.1"/>
    <property type="molecule type" value="Genomic_DNA"/>
</dbReference>
<protein>
    <submittedName>
        <fullName evidence="3">tRNA 2-thiocytidine(32) synthetase TtcA</fullName>
    </submittedName>
</protein>
<dbReference type="InterPro" id="IPR035107">
    <property type="entry name" value="tRNA_thiolation_TtcA_Ctu1"/>
</dbReference>
<proteinExistence type="predicted"/>
<dbReference type="Pfam" id="PF01171">
    <property type="entry name" value="ATP_bind_3"/>
    <property type="match status" value="1"/>
</dbReference>
<dbReference type="AlphaFoldDB" id="A0A4Q0IBD2"/>
<accession>A0A4Q0IBD2</accession>
<dbReference type="InterPro" id="IPR014729">
    <property type="entry name" value="Rossmann-like_a/b/a_fold"/>
</dbReference>
<dbReference type="SUPFAM" id="SSF52402">
    <property type="entry name" value="Adenine nucleotide alpha hydrolases-like"/>
    <property type="match status" value="1"/>
</dbReference>
<evidence type="ECO:0000256" key="1">
    <source>
        <dbReference type="ARBA" id="ARBA00022679"/>
    </source>
</evidence>
<organism evidence="3 4">
    <name type="scientific">Acetivibrio mesophilus</name>
    <dbReference type="NCBI Taxonomy" id="2487273"/>
    <lineage>
        <taxon>Bacteria</taxon>
        <taxon>Bacillati</taxon>
        <taxon>Bacillota</taxon>
        <taxon>Clostridia</taxon>
        <taxon>Eubacteriales</taxon>
        <taxon>Oscillospiraceae</taxon>
        <taxon>Acetivibrio</taxon>
    </lineage>
</organism>
<dbReference type="InterPro" id="IPR011063">
    <property type="entry name" value="TilS/TtcA_N"/>
</dbReference>
<gene>
    <name evidence="3" type="ORF">EFD62_00220</name>
</gene>
<comment type="caution">
    <text evidence="3">The sequence shown here is derived from an EMBL/GenBank/DDBJ whole genome shotgun (WGS) entry which is preliminary data.</text>
</comment>